<evidence type="ECO:0008006" key="2">
    <source>
        <dbReference type="Google" id="ProtNLM"/>
    </source>
</evidence>
<name>A0A450VAX5_9GAMM</name>
<dbReference type="CDD" id="cd00093">
    <property type="entry name" value="HTH_XRE"/>
    <property type="match status" value="1"/>
</dbReference>
<evidence type="ECO:0000313" key="1">
    <source>
        <dbReference type="EMBL" id="VFK01930.1"/>
    </source>
</evidence>
<dbReference type="GO" id="GO:0003677">
    <property type="term" value="F:DNA binding"/>
    <property type="evidence" value="ECO:0007669"/>
    <property type="project" value="InterPro"/>
</dbReference>
<gene>
    <name evidence="1" type="ORF">BECKLFY1418A_GA0070994_11684</name>
</gene>
<dbReference type="SUPFAM" id="SSF47413">
    <property type="entry name" value="lambda repressor-like DNA-binding domains"/>
    <property type="match status" value="1"/>
</dbReference>
<accession>A0A450VAX5</accession>
<dbReference type="EMBL" id="CAADFH010000168">
    <property type="protein sequence ID" value="VFK01930.1"/>
    <property type="molecule type" value="Genomic_DNA"/>
</dbReference>
<proteinExistence type="predicted"/>
<dbReference type="AlphaFoldDB" id="A0A450VAX5"/>
<sequence length="108" mass="11880">MEKLTGRLRGERKRLEYSQTEFGAIGGVTKNTQMLYENGSRVPDARYLQAIHRAGADVLYILTGERNAATPATGQEARVLALYRSSPPGVREGIRLILQETALRGGYG</sequence>
<dbReference type="InterPro" id="IPR001387">
    <property type="entry name" value="Cro/C1-type_HTH"/>
</dbReference>
<dbReference type="Gene3D" id="1.10.260.40">
    <property type="entry name" value="lambda repressor-like DNA-binding domains"/>
    <property type="match status" value="1"/>
</dbReference>
<protein>
    <recommendedName>
        <fullName evidence="2">Helix-turn-helix domain-containing protein</fullName>
    </recommendedName>
</protein>
<reference evidence="1" key="1">
    <citation type="submission" date="2019-02" db="EMBL/GenBank/DDBJ databases">
        <authorList>
            <person name="Gruber-Vodicka R. H."/>
            <person name="Seah K. B. B."/>
        </authorList>
    </citation>
    <scope>NUCLEOTIDE SEQUENCE</scope>
    <source>
        <strain evidence="1">BECK_M6</strain>
    </source>
</reference>
<organism evidence="1">
    <name type="scientific">Candidatus Kentrum sp. LFY</name>
    <dbReference type="NCBI Taxonomy" id="2126342"/>
    <lineage>
        <taxon>Bacteria</taxon>
        <taxon>Pseudomonadati</taxon>
        <taxon>Pseudomonadota</taxon>
        <taxon>Gammaproteobacteria</taxon>
        <taxon>Candidatus Kentrum</taxon>
    </lineage>
</organism>
<dbReference type="InterPro" id="IPR010982">
    <property type="entry name" value="Lambda_DNA-bd_dom_sf"/>
</dbReference>